<evidence type="ECO:0000313" key="1">
    <source>
        <dbReference type="EMBL" id="EKC24210.1"/>
    </source>
</evidence>
<dbReference type="InterPro" id="IPR011042">
    <property type="entry name" value="6-blade_b-propeller_TolB-like"/>
</dbReference>
<name>K1Q5L0_MAGGI</name>
<gene>
    <name evidence="1" type="ORF">CGI_10004551</name>
</gene>
<accession>K1Q5L0</accession>
<dbReference type="SUPFAM" id="SSF101898">
    <property type="entry name" value="NHL repeat"/>
    <property type="match status" value="1"/>
</dbReference>
<dbReference type="InParanoid" id="K1Q5L0"/>
<proteinExistence type="predicted"/>
<dbReference type="EMBL" id="JH817395">
    <property type="protein sequence ID" value="EKC24210.1"/>
    <property type="molecule type" value="Genomic_DNA"/>
</dbReference>
<sequence length="182" mass="20703">MVTGWKLGNVCSSKINELLVIMERNHDKQTKVVRYFGSTEKQSIQFNYQSQPLYSSGGVKFITENRNMDICLSDNKAGAVVVVDQAGEHRFTYTGSSTTRKPFNPYDITTDSLSWILIADKNNDSIHILDQNGKFLRFINSSNCDLKEPFRLCIGNNDYLFVAEWSSNIVKKIRYHANSGMV</sequence>
<dbReference type="HOGENOM" id="CLU_007742_4_1_1"/>
<organism evidence="1">
    <name type="scientific">Magallana gigas</name>
    <name type="common">Pacific oyster</name>
    <name type="synonym">Crassostrea gigas</name>
    <dbReference type="NCBI Taxonomy" id="29159"/>
    <lineage>
        <taxon>Eukaryota</taxon>
        <taxon>Metazoa</taxon>
        <taxon>Spiralia</taxon>
        <taxon>Lophotrochozoa</taxon>
        <taxon>Mollusca</taxon>
        <taxon>Bivalvia</taxon>
        <taxon>Autobranchia</taxon>
        <taxon>Pteriomorphia</taxon>
        <taxon>Ostreida</taxon>
        <taxon>Ostreoidea</taxon>
        <taxon>Ostreidae</taxon>
        <taxon>Magallana</taxon>
    </lineage>
</organism>
<dbReference type="Gene3D" id="2.120.10.30">
    <property type="entry name" value="TolB, C-terminal domain"/>
    <property type="match status" value="1"/>
</dbReference>
<dbReference type="AlphaFoldDB" id="K1Q5L0"/>
<reference evidence="1" key="1">
    <citation type="journal article" date="2012" name="Nature">
        <title>The oyster genome reveals stress adaptation and complexity of shell formation.</title>
        <authorList>
            <person name="Zhang G."/>
            <person name="Fang X."/>
            <person name="Guo X."/>
            <person name="Li L."/>
            <person name="Luo R."/>
            <person name="Xu F."/>
            <person name="Yang P."/>
            <person name="Zhang L."/>
            <person name="Wang X."/>
            <person name="Qi H."/>
            <person name="Xiong Z."/>
            <person name="Que H."/>
            <person name="Xie Y."/>
            <person name="Holland P.W."/>
            <person name="Paps J."/>
            <person name="Zhu Y."/>
            <person name="Wu F."/>
            <person name="Chen Y."/>
            <person name="Wang J."/>
            <person name="Peng C."/>
            <person name="Meng J."/>
            <person name="Yang L."/>
            <person name="Liu J."/>
            <person name="Wen B."/>
            <person name="Zhang N."/>
            <person name="Huang Z."/>
            <person name="Zhu Q."/>
            <person name="Feng Y."/>
            <person name="Mount A."/>
            <person name="Hedgecock D."/>
            <person name="Xu Z."/>
            <person name="Liu Y."/>
            <person name="Domazet-Loso T."/>
            <person name="Du Y."/>
            <person name="Sun X."/>
            <person name="Zhang S."/>
            <person name="Liu B."/>
            <person name="Cheng P."/>
            <person name="Jiang X."/>
            <person name="Li J."/>
            <person name="Fan D."/>
            <person name="Wang W."/>
            <person name="Fu W."/>
            <person name="Wang T."/>
            <person name="Wang B."/>
            <person name="Zhang J."/>
            <person name="Peng Z."/>
            <person name="Li Y."/>
            <person name="Li N."/>
            <person name="Wang J."/>
            <person name="Chen M."/>
            <person name="He Y."/>
            <person name="Tan F."/>
            <person name="Song X."/>
            <person name="Zheng Q."/>
            <person name="Huang R."/>
            <person name="Yang H."/>
            <person name="Du X."/>
            <person name="Chen L."/>
            <person name="Yang M."/>
            <person name="Gaffney P.M."/>
            <person name="Wang S."/>
            <person name="Luo L."/>
            <person name="She Z."/>
            <person name="Ming Y."/>
            <person name="Huang W."/>
            <person name="Zhang S."/>
            <person name="Huang B."/>
            <person name="Zhang Y."/>
            <person name="Qu T."/>
            <person name="Ni P."/>
            <person name="Miao G."/>
            <person name="Wang J."/>
            <person name="Wang Q."/>
            <person name="Steinberg C.E."/>
            <person name="Wang H."/>
            <person name="Li N."/>
            <person name="Qian L."/>
            <person name="Zhang G."/>
            <person name="Li Y."/>
            <person name="Yang H."/>
            <person name="Liu X."/>
            <person name="Wang J."/>
            <person name="Yin Y."/>
            <person name="Wang J."/>
        </authorList>
    </citation>
    <scope>NUCLEOTIDE SEQUENCE [LARGE SCALE GENOMIC DNA]</scope>
    <source>
        <strain evidence="1">05x7-T-G4-1.051#20</strain>
    </source>
</reference>
<protein>
    <submittedName>
        <fullName evidence="1">Tripartite motif-containing protein 2</fullName>
    </submittedName>
</protein>